<reference evidence="1" key="1">
    <citation type="submission" date="2020-08" db="EMBL/GenBank/DDBJ databases">
        <title>Multicomponent nature underlies the extraordinary mechanical properties of spider dragline silk.</title>
        <authorList>
            <person name="Kono N."/>
            <person name="Nakamura H."/>
            <person name="Mori M."/>
            <person name="Yoshida Y."/>
            <person name="Ohtoshi R."/>
            <person name="Malay A.D."/>
            <person name="Moran D.A.P."/>
            <person name="Tomita M."/>
            <person name="Numata K."/>
            <person name="Arakawa K."/>
        </authorList>
    </citation>
    <scope>NUCLEOTIDE SEQUENCE</scope>
</reference>
<protein>
    <submittedName>
        <fullName evidence="1">Uncharacterized protein</fullName>
    </submittedName>
</protein>
<dbReference type="PROSITE" id="PS51257">
    <property type="entry name" value="PROKAR_LIPOPROTEIN"/>
    <property type="match status" value="1"/>
</dbReference>
<name>A0A8X6IF22_NEPPI</name>
<proteinExistence type="predicted"/>
<comment type="caution">
    <text evidence="1">The sequence shown here is derived from an EMBL/GenBank/DDBJ whole genome shotgun (WGS) entry which is preliminary data.</text>
</comment>
<evidence type="ECO:0000313" key="1">
    <source>
        <dbReference type="EMBL" id="GFS42400.1"/>
    </source>
</evidence>
<sequence>MALPLRALPPLNGVAVTGSCKKQAAAVVPQCAAEMACTLQHSKVYGFAPASDGAVLFFLPFYQYLQQRPAPRINGSRNSSMEKLYNNLSPNNIQNISLILRRSSCESVDATFHSHLEKYTARRCRQNFCRTAFTKATAYGVSAPVLRSRSRWQCRATLCCAANVRGSQRSNAARLFLASSFRRSACTRFAAAARRGTPHTGLQRLRYRQWLLRCGRVW</sequence>
<accession>A0A8X6IF22</accession>
<keyword evidence="2" id="KW-1185">Reference proteome</keyword>
<dbReference type="AlphaFoldDB" id="A0A8X6IF22"/>
<organism evidence="1 2">
    <name type="scientific">Nephila pilipes</name>
    <name type="common">Giant wood spider</name>
    <name type="synonym">Nephila maculata</name>
    <dbReference type="NCBI Taxonomy" id="299642"/>
    <lineage>
        <taxon>Eukaryota</taxon>
        <taxon>Metazoa</taxon>
        <taxon>Ecdysozoa</taxon>
        <taxon>Arthropoda</taxon>
        <taxon>Chelicerata</taxon>
        <taxon>Arachnida</taxon>
        <taxon>Araneae</taxon>
        <taxon>Araneomorphae</taxon>
        <taxon>Entelegynae</taxon>
        <taxon>Araneoidea</taxon>
        <taxon>Nephilidae</taxon>
        <taxon>Nephila</taxon>
    </lineage>
</organism>
<gene>
    <name evidence="1" type="ORF">NPIL_136451</name>
</gene>
<dbReference type="EMBL" id="BMAW01089958">
    <property type="protein sequence ID" value="GFS42400.1"/>
    <property type="molecule type" value="Genomic_DNA"/>
</dbReference>
<dbReference type="Proteomes" id="UP000887013">
    <property type="component" value="Unassembled WGS sequence"/>
</dbReference>
<evidence type="ECO:0000313" key="2">
    <source>
        <dbReference type="Proteomes" id="UP000887013"/>
    </source>
</evidence>